<dbReference type="SUPFAM" id="SSF103378">
    <property type="entry name" value="2-methylcitrate dehydratase PrpD"/>
    <property type="match status" value="1"/>
</dbReference>
<dbReference type="Pfam" id="PF03972">
    <property type="entry name" value="MmgE_PrpD_N"/>
    <property type="match status" value="1"/>
</dbReference>
<comment type="caution">
    <text evidence="4">The sequence shown here is derived from an EMBL/GenBank/DDBJ whole genome shotgun (WGS) entry which is preliminary data.</text>
</comment>
<name>A0ABT5J7D6_RHOTP</name>
<dbReference type="PANTHER" id="PTHR16943:SF8">
    <property type="entry name" value="2-METHYLCITRATE DEHYDRATASE"/>
    <property type="match status" value="1"/>
</dbReference>
<evidence type="ECO:0000256" key="1">
    <source>
        <dbReference type="ARBA" id="ARBA00006174"/>
    </source>
</evidence>
<dbReference type="RefSeq" id="WP_272776373.1">
    <property type="nucleotide sequence ID" value="NZ_JAQQLI010000008.1"/>
</dbReference>
<dbReference type="InterPro" id="IPR005656">
    <property type="entry name" value="MmgE_PrpD"/>
</dbReference>
<feature type="domain" description="MmgE/PrpD N-terminal" evidence="2">
    <location>
        <begin position="16"/>
        <end position="259"/>
    </location>
</feature>
<gene>
    <name evidence="4" type="ORF">PQJ73_07555</name>
</gene>
<evidence type="ECO:0000313" key="5">
    <source>
        <dbReference type="Proteomes" id="UP001165652"/>
    </source>
</evidence>
<accession>A0ABT5J7D6</accession>
<dbReference type="InterPro" id="IPR042183">
    <property type="entry name" value="MmgE/PrpD_sf_1"/>
</dbReference>
<dbReference type="Gene3D" id="1.10.4100.10">
    <property type="entry name" value="2-methylcitrate dehydratase PrpD"/>
    <property type="match status" value="1"/>
</dbReference>
<organism evidence="4 5">
    <name type="scientific">Rhodoplanes tepidamans</name>
    <name type="common">Rhodoplanes cryptolactis</name>
    <dbReference type="NCBI Taxonomy" id="200616"/>
    <lineage>
        <taxon>Bacteria</taxon>
        <taxon>Pseudomonadati</taxon>
        <taxon>Pseudomonadota</taxon>
        <taxon>Alphaproteobacteria</taxon>
        <taxon>Hyphomicrobiales</taxon>
        <taxon>Nitrobacteraceae</taxon>
        <taxon>Rhodoplanes</taxon>
    </lineage>
</organism>
<sequence>MTTTLSSSRMRPLVAERLGAFVSGVPARDIPAAAIATARRGIVDAIGVAFAGTRMPVHAAVRSVLAREAAPGPCTVIGGGRLAATAAAHLNAVGAHSLDFDANYSVGMLFGPAVLSPVLLAAAEERGAAGADVLAAFAIGTEIAQIVARSLSGVPYSKAVDGLYGRGWFNSAVLGPISAAAAAARLMRLDARRAADAIAIAAVQAGGLRIAVGSDMKPALCGRAAETGLRAALMAEAGVEAPADAFEGSRGLVQVVGGGAWDEAVLDVLGAFADPGISFKLHPACSSVQAAVEAVGRLMATEAFAARDVVRVVCEVTPHIAANLAFPRPENVTQAQFSMPFAVACRLLHGRLGADMLTMDVVRDRAVRTIMDKVEMRRSADFDSAEMRARAPEATRVIVTLADGRSVSHLQLSATGKPENPMPDADLDGKFLDNVSPFLGADGAGRLLAALRALDTLADMRDVFGPPHGPEAGR</sequence>
<dbReference type="Proteomes" id="UP001165652">
    <property type="component" value="Unassembled WGS sequence"/>
</dbReference>
<reference evidence="4" key="1">
    <citation type="journal article" date="2023" name="Microbiol Resour">
        <title>Genome Sequences of Rhodoplanes serenus and Two Thermotolerant Strains, Rhodoplanes tepidamans and 'Rhodoplanes cryptolactis,' Further Refine the Genus.</title>
        <authorList>
            <person name="Rayyan A.A."/>
            <person name="Kyndt J.A."/>
        </authorList>
    </citation>
    <scope>NUCLEOTIDE SEQUENCE</scope>
    <source>
        <strain evidence="4">DSM 9987</strain>
    </source>
</reference>
<dbReference type="Pfam" id="PF19305">
    <property type="entry name" value="MmgE_PrpD_C"/>
    <property type="match status" value="1"/>
</dbReference>
<evidence type="ECO:0000259" key="3">
    <source>
        <dbReference type="Pfam" id="PF19305"/>
    </source>
</evidence>
<evidence type="ECO:0000313" key="4">
    <source>
        <dbReference type="EMBL" id="MDC7785534.1"/>
    </source>
</evidence>
<dbReference type="EMBL" id="JAQQLI010000008">
    <property type="protein sequence ID" value="MDC7785534.1"/>
    <property type="molecule type" value="Genomic_DNA"/>
</dbReference>
<evidence type="ECO:0000259" key="2">
    <source>
        <dbReference type="Pfam" id="PF03972"/>
    </source>
</evidence>
<feature type="domain" description="MmgE/PrpD C-terminal" evidence="3">
    <location>
        <begin position="282"/>
        <end position="454"/>
    </location>
</feature>
<reference evidence="4" key="2">
    <citation type="submission" date="2023-02" db="EMBL/GenBank/DDBJ databases">
        <authorList>
            <person name="Rayyan A."/>
            <person name="Meyer T."/>
            <person name="Kyndt J.A."/>
        </authorList>
    </citation>
    <scope>NUCLEOTIDE SEQUENCE</scope>
    <source>
        <strain evidence="4">DSM 9987</strain>
    </source>
</reference>
<dbReference type="InterPro" id="IPR045337">
    <property type="entry name" value="MmgE_PrpD_C"/>
</dbReference>
<comment type="similarity">
    <text evidence="1">Belongs to the PrpD family.</text>
</comment>
<dbReference type="InterPro" id="IPR045336">
    <property type="entry name" value="MmgE_PrpD_N"/>
</dbReference>
<protein>
    <submittedName>
        <fullName evidence="4">MmgE/PrpD family protein</fullName>
    </submittedName>
</protein>
<dbReference type="InterPro" id="IPR042188">
    <property type="entry name" value="MmgE/PrpD_sf_2"/>
</dbReference>
<proteinExistence type="inferred from homology"/>
<dbReference type="Gene3D" id="3.30.1330.120">
    <property type="entry name" value="2-methylcitrate dehydratase PrpD"/>
    <property type="match status" value="1"/>
</dbReference>
<dbReference type="PANTHER" id="PTHR16943">
    <property type="entry name" value="2-METHYLCITRATE DEHYDRATASE-RELATED"/>
    <property type="match status" value="1"/>
</dbReference>
<keyword evidence="5" id="KW-1185">Reference proteome</keyword>
<dbReference type="InterPro" id="IPR036148">
    <property type="entry name" value="MmgE/PrpD_sf"/>
</dbReference>